<dbReference type="InterPro" id="IPR029016">
    <property type="entry name" value="GAF-like_dom_sf"/>
</dbReference>
<feature type="domain" description="HD-GYP" evidence="2">
    <location>
        <begin position="178"/>
        <end position="376"/>
    </location>
</feature>
<organism evidence="3 4">
    <name type="scientific">Planococcus massiliensis</name>
    <dbReference type="NCBI Taxonomy" id="1499687"/>
    <lineage>
        <taxon>Bacteria</taxon>
        <taxon>Bacillati</taxon>
        <taxon>Bacillota</taxon>
        <taxon>Bacilli</taxon>
        <taxon>Bacillales</taxon>
        <taxon>Caryophanaceae</taxon>
        <taxon>Planococcus</taxon>
    </lineage>
</organism>
<evidence type="ECO:0000259" key="2">
    <source>
        <dbReference type="PROSITE" id="PS51832"/>
    </source>
</evidence>
<dbReference type="RefSeq" id="WP_052654001.1">
    <property type="nucleotide sequence ID" value="NZ_CCXS01000001.1"/>
</dbReference>
<dbReference type="InterPro" id="IPR006674">
    <property type="entry name" value="HD_domain"/>
</dbReference>
<dbReference type="InterPro" id="IPR006675">
    <property type="entry name" value="HDIG_dom"/>
</dbReference>
<dbReference type="SUPFAM" id="SSF109604">
    <property type="entry name" value="HD-domain/PDEase-like"/>
    <property type="match status" value="1"/>
</dbReference>
<feature type="domain" description="HD" evidence="1">
    <location>
        <begin position="200"/>
        <end position="325"/>
    </location>
</feature>
<dbReference type="PANTHER" id="PTHR43155">
    <property type="entry name" value="CYCLIC DI-GMP PHOSPHODIESTERASE PA4108-RELATED"/>
    <property type="match status" value="1"/>
</dbReference>
<dbReference type="NCBIfam" id="TIGR00277">
    <property type="entry name" value="HDIG"/>
    <property type="match status" value="1"/>
</dbReference>
<dbReference type="PANTHER" id="PTHR43155:SF2">
    <property type="entry name" value="CYCLIC DI-GMP PHOSPHODIESTERASE PA4108"/>
    <property type="match status" value="1"/>
</dbReference>
<dbReference type="InterPro" id="IPR037522">
    <property type="entry name" value="HD_GYP_dom"/>
</dbReference>
<reference evidence="3 4" key="1">
    <citation type="submission" date="2014-09" db="EMBL/GenBank/DDBJ databases">
        <authorList>
            <person name="Urmite Genomes Urmite Genomes"/>
        </authorList>
    </citation>
    <scope>NUCLEOTIDE SEQUENCE [LARGE SCALE GENOMIC DNA]</scope>
    <source>
        <strain evidence="3 4">ES2</strain>
    </source>
</reference>
<evidence type="ECO:0000313" key="4">
    <source>
        <dbReference type="Proteomes" id="UP000043699"/>
    </source>
</evidence>
<keyword evidence="4" id="KW-1185">Reference proteome</keyword>
<proteinExistence type="predicted"/>
<sequence>MERIAELEGKVQELLTLLDASKQLNANLAIEEVFQNILLQMVEVVGAEAGTLWVTDDDEKEEIKAVAAFGPSSSTILNIKLKKDEGIVGKVITEGQAQLIENAAADPNWTNRVDHSSGFVTKSMITVPLIVKDTVLGALQLLNKKHTAFFTEQDMRLAEALANQSALALQNSQMYDALYKMFVSMIKTLAKVLDARDPYTAGHSERVAKYSVWIGERLGLGLTMREELYKAALLHDIGKIGITDEVLRKPERLTFDEYELIKQHTVIGADILSNMEPKSSMVYAIETARSHHERLDGSGYPDALKEGDIPLFARIVGVADTFDAMTTTRSYSIGLSYRESAAELLRCRGTLFDAEIVDAFISILEECNYDFDDCDIEHEDEYKL</sequence>
<dbReference type="InterPro" id="IPR003018">
    <property type="entry name" value="GAF"/>
</dbReference>
<dbReference type="AlphaFoldDB" id="A0A098EQ04"/>
<evidence type="ECO:0000313" key="3">
    <source>
        <dbReference type="EMBL" id="CEG24373.1"/>
    </source>
</evidence>
<dbReference type="Gene3D" id="3.30.450.40">
    <property type="match status" value="1"/>
</dbReference>
<dbReference type="InterPro" id="IPR003607">
    <property type="entry name" value="HD/PDEase_dom"/>
</dbReference>
<dbReference type="EMBL" id="CCXS01000001">
    <property type="protein sequence ID" value="CEG24373.1"/>
    <property type="molecule type" value="Genomic_DNA"/>
</dbReference>
<dbReference type="PROSITE" id="PS51831">
    <property type="entry name" value="HD"/>
    <property type="match status" value="1"/>
</dbReference>
<dbReference type="Pfam" id="PF13487">
    <property type="entry name" value="HD_5"/>
    <property type="match status" value="1"/>
</dbReference>
<dbReference type="SUPFAM" id="SSF55781">
    <property type="entry name" value="GAF domain-like"/>
    <property type="match status" value="1"/>
</dbReference>
<dbReference type="Proteomes" id="UP000043699">
    <property type="component" value="Unassembled WGS sequence"/>
</dbReference>
<dbReference type="Pfam" id="PF13185">
    <property type="entry name" value="GAF_2"/>
    <property type="match status" value="1"/>
</dbReference>
<dbReference type="STRING" id="1499687.BN1080_03398"/>
<dbReference type="PROSITE" id="PS51832">
    <property type="entry name" value="HD_GYP"/>
    <property type="match status" value="1"/>
</dbReference>
<gene>
    <name evidence="3" type="primary">rpfG_2</name>
    <name evidence="3" type="ORF">BN1080_03398</name>
</gene>
<dbReference type="SMART" id="SM00065">
    <property type="entry name" value="GAF"/>
    <property type="match status" value="1"/>
</dbReference>
<evidence type="ECO:0000259" key="1">
    <source>
        <dbReference type="PROSITE" id="PS51831"/>
    </source>
</evidence>
<dbReference type="SMART" id="SM00471">
    <property type="entry name" value="HDc"/>
    <property type="match status" value="1"/>
</dbReference>
<name>A0A098EQ04_9BACL</name>
<protein>
    <submittedName>
        <fullName evidence="3">Cyclic di-GMP phosphodiesterase response regulator RpfG</fullName>
    </submittedName>
</protein>
<accession>A0A098EQ04</accession>
<dbReference type="CDD" id="cd00077">
    <property type="entry name" value="HDc"/>
    <property type="match status" value="1"/>
</dbReference>
<dbReference type="Gene3D" id="1.10.3210.10">
    <property type="entry name" value="Hypothetical protein af1432"/>
    <property type="match status" value="1"/>
</dbReference>
<dbReference type="OrthoDB" id="9759601at2"/>